<dbReference type="InterPro" id="IPR050148">
    <property type="entry name" value="Terpene_synthase-like"/>
</dbReference>
<dbReference type="AlphaFoldDB" id="A0A8I6WF07"/>
<sequence>MYHDHYGGDTDVWIAKVLYRMNLVSNDLYLRMAKTDFREYQKLSRLEWNGLRKWYFRNHLQWYGGTPESALTAYFLASANIFEPSRAAERLAWARTATLADVVTSHFRQVGGAKDSMENLEALIDLVSFDDASGNLREAWKQWLMAWTTKGSHVSIEGDTALLLVRSIEICPGRQLLVEQKRNDWEYSQLEQLTSSICHKLSTRVLTQNRGNTENTEDFDRQVDLEMQELSWRVHQGCHGIDRETRQTFLHVVKSFY</sequence>
<protein>
    <recommendedName>
        <fullName evidence="3">Terpene synthase metal-binding domain-containing protein</fullName>
    </recommendedName>
</protein>
<evidence type="ECO:0008006" key="3">
    <source>
        <dbReference type="Google" id="ProtNLM"/>
    </source>
</evidence>
<reference evidence="1" key="3">
    <citation type="submission" date="2022-01" db="UniProtKB">
        <authorList>
            <consortium name="EnsemblPlants"/>
        </authorList>
    </citation>
    <scope>IDENTIFICATION</scope>
    <source>
        <strain evidence="1">subsp. vulgare</strain>
    </source>
</reference>
<proteinExistence type="predicted"/>
<evidence type="ECO:0000313" key="2">
    <source>
        <dbReference type="Proteomes" id="UP000011116"/>
    </source>
</evidence>
<organism evidence="1 2">
    <name type="scientific">Hordeum vulgare subsp. vulgare</name>
    <name type="common">Domesticated barley</name>
    <dbReference type="NCBI Taxonomy" id="112509"/>
    <lineage>
        <taxon>Eukaryota</taxon>
        <taxon>Viridiplantae</taxon>
        <taxon>Streptophyta</taxon>
        <taxon>Embryophyta</taxon>
        <taxon>Tracheophyta</taxon>
        <taxon>Spermatophyta</taxon>
        <taxon>Magnoliopsida</taxon>
        <taxon>Liliopsida</taxon>
        <taxon>Poales</taxon>
        <taxon>Poaceae</taxon>
        <taxon>BOP clade</taxon>
        <taxon>Pooideae</taxon>
        <taxon>Triticodae</taxon>
        <taxon>Triticeae</taxon>
        <taxon>Hordeinae</taxon>
        <taxon>Hordeum</taxon>
    </lineage>
</organism>
<dbReference type="InterPro" id="IPR008949">
    <property type="entry name" value="Isoprenoid_synthase_dom_sf"/>
</dbReference>
<evidence type="ECO:0000313" key="1">
    <source>
        <dbReference type="EnsemblPlants" id="HORVU.MOREX.r3.2HG0170940.1"/>
    </source>
</evidence>
<dbReference type="EnsemblPlants" id="HORVU.MOREX.r3.2HG0170940.1">
    <property type="protein sequence ID" value="HORVU.MOREX.r3.2HG0170940.1"/>
    <property type="gene ID" value="HORVU.MOREX.r3.2HG0170940"/>
</dbReference>
<dbReference type="PANTHER" id="PTHR31739:SF23">
    <property type="entry name" value="GENOME ASSEMBLY, CHROMOSOME: II"/>
    <property type="match status" value="1"/>
</dbReference>
<dbReference type="InterPro" id="IPR036965">
    <property type="entry name" value="Terpene_synth_N_sf"/>
</dbReference>
<name>A0A8I6WF07_HORVV</name>
<dbReference type="SMR" id="A0A8I6WF07"/>
<dbReference type="PANTHER" id="PTHR31739">
    <property type="entry name" value="ENT-COPALYL DIPHOSPHATE SYNTHASE, CHLOROPLASTIC"/>
    <property type="match status" value="1"/>
</dbReference>
<accession>A0A8I6WF07</accession>
<dbReference type="SUPFAM" id="SSF48576">
    <property type="entry name" value="Terpenoid synthases"/>
    <property type="match status" value="1"/>
</dbReference>
<dbReference type="GO" id="GO:0010333">
    <property type="term" value="F:terpene synthase activity"/>
    <property type="evidence" value="ECO:0007669"/>
    <property type="project" value="InterPro"/>
</dbReference>
<dbReference type="Gene3D" id="1.50.10.130">
    <property type="entry name" value="Terpene synthase, N-terminal domain"/>
    <property type="match status" value="1"/>
</dbReference>
<dbReference type="GO" id="GO:0016114">
    <property type="term" value="P:terpenoid biosynthetic process"/>
    <property type="evidence" value="ECO:0007669"/>
    <property type="project" value="InterPro"/>
</dbReference>
<reference evidence="1" key="2">
    <citation type="submission" date="2020-10" db="EMBL/GenBank/DDBJ databases">
        <authorList>
            <person name="Scholz U."/>
            <person name="Mascher M."/>
            <person name="Fiebig A."/>
        </authorList>
    </citation>
    <scope>NUCLEOTIDE SEQUENCE [LARGE SCALE GENOMIC DNA]</scope>
    <source>
        <strain evidence="1">cv. Morex</strain>
    </source>
</reference>
<dbReference type="Gramene" id="HORVU.MOREX.r3.2HG0170940.1">
    <property type="protein sequence ID" value="HORVU.MOREX.r3.2HG0170940.1"/>
    <property type="gene ID" value="HORVU.MOREX.r3.2HG0170940"/>
</dbReference>
<dbReference type="Gramene" id="HORVU.MOREX.r2.2HG0141170.1">
    <property type="protein sequence ID" value="HORVU.MOREX.r2.2HG0141170.1"/>
    <property type="gene ID" value="HORVU.MOREX.r2.2HG0141170"/>
</dbReference>
<dbReference type="Proteomes" id="UP000011116">
    <property type="component" value="Chromosome 2H"/>
</dbReference>
<reference evidence="2" key="1">
    <citation type="journal article" date="2012" name="Nature">
        <title>A physical, genetic and functional sequence assembly of the barley genome.</title>
        <authorList>
            <consortium name="The International Barley Genome Sequencing Consortium"/>
            <person name="Mayer K.F."/>
            <person name="Waugh R."/>
            <person name="Brown J.W."/>
            <person name="Schulman A."/>
            <person name="Langridge P."/>
            <person name="Platzer M."/>
            <person name="Fincher G.B."/>
            <person name="Muehlbauer G.J."/>
            <person name="Sato K."/>
            <person name="Close T.J."/>
            <person name="Wise R.P."/>
            <person name="Stein N."/>
        </authorList>
    </citation>
    <scope>NUCLEOTIDE SEQUENCE [LARGE SCALE GENOMIC DNA]</scope>
    <source>
        <strain evidence="2">cv. Morex</strain>
    </source>
</reference>
<dbReference type="Gene3D" id="1.10.600.10">
    <property type="entry name" value="Farnesyl Diphosphate Synthase"/>
    <property type="match status" value="2"/>
</dbReference>
<keyword evidence="2" id="KW-1185">Reference proteome</keyword>